<gene>
    <name evidence="1" type="ORF">RCO7_14034</name>
</gene>
<reference evidence="2" key="1">
    <citation type="submission" date="2016-03" db="EMBL/GenBank/DDBJ databases">
        <authorList>
            <person name="Ploux O."/>
        </authorList>
    </citation>
    <scope>NUCLEOTIDE SEQUENCE [LARGE SCALE GENOMIC DNA]</scope>
    <source>
        <strain evidence="2">UK7</strain>
    </source>
</reference>
<sequence>MECKAPYIHAPVLVRYCTGSDTSSAGIPVNLGPVIYPSSHVTFSIRRAFISSSVDSSIEASSLKRYYTPFKLAFTEFRVRLTLILSYRRVVKLN</sequence>
<dbReference type="AlphaFoldDB" id="A0A1E1KT20"/>
<evidence type="ECO:0000313" key="1">
    <source>
        <dbReference type="EMBL" id="CZT01178.1"/>
    </source>
</evidence>
<organism evidence="1 2">
    <name type="scientific">Rhynchosporium graminicola</name>
    <dbReference type="NCBI Taxonomy" id="2792576"/>
    <lineage>
        <taxon>Eukaryota</taxon>
        <taxon>Fungi</taxon>
        <taxon>Dikarya</taxon>
        <taxon>Ascomycota</taxon>
        <taxon>Pezizomycotina</taxon>
        <taxon>Leotiomycetes</taxon>
        <taxon>Helotiales</taxon>
        <taxon>Ploettnerulaceae</taxon>
        <taxon>Rhynchosporium</taxon>
    </lineage>
</organism>
<protein>
    <submittedName>
        <fullName evidence="1">Uncharacterized protein</fullName>
    </submittedName>
</protein>
<comment type="caution">
    <text evidence="1">The sequence shown here is derived from an EMBL/GenBank/DDBJ whole genome shotgun (WGS) entry which is preliminary data.</text>
</comment>
<name>A0A1E1KT20_9HELO</name>
<evidence type="ECO:0000313" key="2">
    <source>
        <dbReference type="Proteomes" id="UP000178129"/>
    </source>
</evidence>
<dbReference type="EMBL" id="FJUW01000021">
    <property type="protein sequence ID" value="CZT01178.1"/>
    <property type="molecule type" value="Genomic_DNA"/>
</dbReference>
<keyword evidence="2" id="KW-1185">Reference proteome</keyword>
<dbReference type="Proteomes" id="UP000178129">
    <property type="component" value="Unassembled WGS sequence"/>
</dbReference>
<dbReference type="InParanoid" id="A0A1E1KT20"/>
<accession>A0A1E1KT20</accession>
<proteinExistence type="predicted"/>